<keyword evidence="9" id="KW-1185">Reference proteome</keyword>
<dbReference type="Pfam" id="PF07653">
    <property type="entry name" value="SH3_2"/>
    <property type="match status" value="1"/>
</dbReference>
<feature type="compositionally biased region" description="Low complexity" evidence="5">
    <location>
        <begin position="1835"/>
        <end position="1849"/>
    </location>
</feature>
<feature type="compositionally biased region" description="Polar residues" evidence="5">
    <location>
        <begin position="986"/>
        <end position="1001"/>
    </location>
</feature>
<keyword evidence="3" id="KW-0963">Cytoplasm</keyword>
<feature type="region of interest" description="Disordered" evidence="5">
    <location>
        <begin position="1210"/>
        <end position="1237"/>
    </location>
</feature>
<dbReference type="SUPFAM" id="SSF50044">
    <property type="entry name" value="SH3-domain"/>
    <property type="match status" value="1"/>
</dbReference>
<dbReference type="Gene3D" id="1.20.900.10">
    <property type="entry name" value="Dbl homology (DH) domain"/>
    <property type="match status" value="2"/>
</dbReference>
<feature type="region of interest" description="Disordered" evidence="5">
    <location>
        <begin position="986"/>
        <end position="1022"/>
    </location>
</feature>
<feature type="region of interest" description="Disordered" evidence="5">
    <location>
        <begin position="1692"/>
        <end position="1726"/>
    </location>
</feature>
<evidence type="ECO:0000256" key="5">
    <source>
        <dbReference type="SAM" id="MobiDB-lite"/>
    </source>
</evidence>
<dbReference type="InterPro" id="IPR001452">
    <property type="entry name" value="SH3_domain"/>
</dbReference>
<dbReference type="Pfam" id="PF00621">
    <property type="entry name" value="RhoGEF"/>
    <property type="match status" value="1"/>
</dbReference>
<evidence type="ECO:0000313" key="9">
    <source>
        <dbReference type="Proteomes" id="UP001151582"/>
    </source>
</evidence>
<feature type="region of interest" description="Disordered" evidence="5">
    <location>
        <begin position="1037"/>
        <end position="1076"/>
    </location>
</feature>
<dbReference type="SMART" id="SM00326">
    <property type="entry name" value="SH3"/>
    <property type="match status" value="1"/>
</dbReference>
<feature type="compositionally biased region" description="Polar residues" evidence="5">
    <location>
        <begin position="1871"/>
        <end position="1888"/>
    </location>
</feature>
<dbReference type="EMBL" id="JANBQB010000616">
    <property type="protein sequence ID" value="KAJ1974721.1"/>
    <property type="molecule type" value="Genomic_DNA"/>
</dbReference>
<dbReference type="GO" id="GO:0005737">
    <property type="term" value="C:cytoplasm"/>
    <property type="evidence" value="ECO:0007669"/>
    <property type="project" value="UniProtKB-SubCell"/>
</dbReference>
<feature type="compositionally biased region" description="Low complexity" evidence="5">
    <location>
        <begin position="74"/>
        <end position="84"/>
    </location>
</feature>
<evidence type="ECO:0008006" key="10">
    <source>
        <dbReference type="Google" id="ProtNLM"/>
    </source>
</evidence>
<gene>
    <name evidence="8" type="ORF">H4R34_004613</name>
</gene>
<dbReference type="InterPro" id="IPR051480">
    <property type="entry name" value="Endocytic_GEF_Adapter"/>
</dbReference>
<feature type="compositionally biased region" description="Low complexity" evidence="5">
    <location>
        <begin position="98"/>
        <end position="115"/>
    </location>
</feature>
<dbReference type="InterPro" id="IPR000219">
    <property type="entry name" value="DH_dom"/>
</dbReference>
<evidence type="ECO:0000313" key="8">
    <source>
        <dbReference type="EMBL" id="KAJ1974721.1"/>
    </source>
</evidence>
<feature type="region of interest" description="Disordered" evidence="5">
    <location>
        <begin position="1738"/>
        <end position="1771"/>
    </location>
</feature>
<dbReference type="PANTHER" id="PTHR46006:SF6">
    <property type="entry name" value="INTERSECTIN-2 ISOFORM X1"/>
    <property type="match status" value="1"/>
</dbReference>
<feature type="region of interest" description="Disordered" evidence="5">
    <location>
        <begin position="882"/>
        <end position="917"/>
    </location>
</feature>
<comment type="caution">
    <text evidence="8">The sequence shown here is derived from an EMBL/GenBank/DDBJ whole genome shotgun (WGS) entry which is preliminary data.</text>
</comment>
<feature type="region of interest" description="Disordered" evidence="5">
    <location>
        <begin position="1824"/>
        <end position="1896"/>
    </location>
</feature>
<feature type="region of interest" description="Disordered" evidence="5">
    <location>
        <begin position="547"/>
        <end position="672"/>
    </location>
</feature>
<feature type="compositionally biased region" description="Polar residues" evidence="5">
    <location>
        <begin position="629"/>
        <end position="667"/>
    </location>
</feature>
<feature type="region of interest" description="Disordered" evidence="5">
    <location>
        <begin position="499"/>
        <end position="518"/>
    </location>
</feature>
<feature type="compositionally biased region" description="Low complexity" evidence="5">
    <location>
        <begin position="30"/>
        <end position="50"/>
    </location>
</feature>
<dbReference type="Proteomes" id="UP001151582">
    <property type="component" value="Unassembled WGS sequence"/>
</dbReference>
<reference evidence="8" key="1">
    <citation type="submission" date="2022-07" db="EMBL/GenBank/DDBJ databases">
        <title>Phylogenomic reconstructions and comparative analyses of Kickxellomycotina fungi.</title>
        <authorList>
            <person name="Reynolds N.K."/>
            <person name="Stajich J.E."/>
            <person name="Barry K."/>
            <person name="Grigoriev I.V."/>
            <person name="Crous P."/>
            <person name="Smith M.E."/>
        </authorList>
    </citation>
    <scope>NUCLEOTIDE SEQUENCE</scope>
    <source>
        <strain evidence="8">RSA 567</strain>
    </source>
</reference>
<evidence type="ECO:0000256" key="4">
    <source>
        <dbReference type="PROSITE-ProRule" id="PRU00192"/>
    </source>
</evidence>
<evidence type="ECO:0000256" key="3">
    <source>
        <dbReference type="ARBA" id="ARBA00022490"/>
    </source>
</evidence>
<dbReference type="InterPro" id="IPR035899">
    <property type="entry name" value="DBL_dom_sf"/>
</dbReference>
<evidence type="ECO:0000259" key="7">
    <source>
        <dbReference type="PROSITE" id="PS50010"/>
    </source>
</evidence>
<dbReference type="GO" id="GO:0035025">
    <property type="term" value="P:positive regulation of Rho protein signal transduction"/>
    <property type="evidence" value="ECO:0007669"/>
    <property type="project" value="TreeGrafter"/>
</dbReference>
<proteinExistence type="predicted"/>
<dbReference type="SUPFAM" id="SSF48065">
    <property type="entry name" value="DBL homology domain (DH-domain)"/>
    <property type="match status" value="2"/>
</dbReference>
<evidence type="ECO:0000256" key="2">
    <source>
        <dbReference type="ARBA" id="ARBA00022443"/>
    </source>
</evidence>
<organism evidence="8 9">
    <name type="scientific">Dimargaris verticillata</name>
    <dbReference type="NCBI Taxonomy" id="2761393"/>
    <lineage>
        <taxon>Eukaryota</taxon>
        <taxon>Fungi</taxon>
        <taxon>Fungi incertae sedis</taxon>
        <taxon>Zoopagomycota</taxon>
        <taxon>Kickxellomycotina</taxon>
        <taxon>Dimargaritomycetes</taxon>
        <taxon>Dimargaritales</taxon>
        <taxon>Dimargaritaceae</taxon>
        <taxon>Dimargaris</taxon>
    </lineage>
</organism>
<sequence length="1981" mass="212976">MTLPSARPNSNGRKTPTVAEKIALFNAIAPTSGGKAGSAPSTSPSAKAKASPPPPAGGLRTAARARRPSPPSGTKPSSSAAPARPRTPHRKSSPPSTPKSATAATSRRRAPSTAAVKASRSPSPLPQRASPAGTPRPAPRIRRPTTPVSRIPKSPTRRVTPPSTAMPRPPTTPSRIPVRPDSSLARVSPPINGRTKDSASSRPPSPTVGRLSEPSVTPAKTLRPIASALRDSPAAEPSFDPPKPTAVAIAPNSVPNSPLLTPEEQRRSLIEVNASSSQGSPTTVALFAAGSDSPDSSAPTVSPIEAAQCALTIDQKPGAEPLHRHEPSAVTKDSVASPLNTNAQSRAKLQGSSTLNRILPLGRRKTQQRAQLAPNKTLPLPALPPLPALRPLSIVGKGETVLPPKPTPMSVDEAVEARQGKRQHVERELAETEKAYLEDLYVLYETFYQPALARPTLFPPKVMRTLFSNFGQVIACATYLSVLFRLAFKGTQTTLIDRAASRDGGSSETLDPDRMTQDAASWGSDCSTLRWSPVDAALHTDGTARCTSATTSSATQPGPRSTAMATHRNVSSPFPPVKPPRSKLRNRPSMGSGLGVAATSASPAAGSVPTSLPTELTSGGVNRVDNTHRWSQTPSLASTKPASMYPSSQRASRLTVLSQESGASASASDGFPSKSMRTSFASLVTASDFDQRPKPVSKPPTFANEFPPLISPFPSASAIATLVAMYLQDASITSFNAADAFSALAREVREVYTHYCTNFDAAMACLTSLQQSDSDIRAFFERQQRLLSGKTHSWDLASLLIKPVQRVLKYPLLFQQLAKLSDPHSADHTAFATAHQKAEGIADHINLVKKRKALVTRVIETNHSGIEASHKRSEKDAFIQLAPMTVPRRGSTRSRKKSTGQAPVPVNNLHVGSLHSGVDGSQSFTSLPSAASIGDGSSIGTSNRVKRLSHSKSHTHLRADSQSSVQSLSSLKEFSHALRSGIVKTLTRTRTARGQSQSSEPGNPALAPRMPEPVEITGGNQFLKSNRSMADISARANSYAASPLPSRPSSPDRPKSPTALESENAPRGPATSRQRRASFSTLVAEFETQLRIIREMHGEVDDWCAHITEWAAQYFEFALTHRDFLALVPTFKADVDRRVKGRPSMAADPFAGDRTITLRQSRMRKDSGDVPDGYVTPALGLSRAPSAVGSRRVSPNASLAMLTSGNGWEGLQSATLGSPDPLGPPRSSTPRDGLAGHPIEIVRPIPRAGPFGKDGPQEGRPENLQEIPLSQIIRKGSSGRPALAMPVCGVPGSPRAPRSSEDLEQELMKRIFQFSHHAEEVKLVIISQTRQALQTDIYPNLQFLVGLFHNPALVIKRHSERYAAYLRQKTLDQQGADPLPTERHLAGTAEEYLLLGAQLYDELPVFLRHTAKFFTTIVQRLRAIQMDFYEQCALSLRDYMFRGRNAFRVSSGALGQIAQDHRLALNVPMHPRQHSGLVSTQTTPPLGVVTGTNTPLDEKLNPIDRITASAVDLPQWQDEGMALDMVPIHPSMSARSAHHVPEPSATVALSLTDRLDRIADNVKWAMEQSRVPSKRFSPTRGAAQRSHVISDSAHNLNLLDDYATAVAPPRVKSNPTMISRESSISRRRAVLIDFLDSGEVSGSSSMVFNGENGLIGADDNEDQRWSLLDMSLSPSPRDSSPFFLGNVRPIQRESSQPHQPTSSSGSTGHMNPFATPDEASSNGDYFSGVSFNDRLLATQSGSQSPTRASTPGSLHEPLSRPVGGPPARFVPKSMARQMSNPLTRLGSSSAPRLPDVALTRSDSWGLSTLNKRLKEHQLRQIMPNSDWAEKSQQPSALGSSPSTTSASTANGLTDTSPTITDPFSDRHGDAESNSTDQEPSPLVSTQSDPPVPCLPEWQPFDSARMIQVGFTCVAIYPYSGRTSEELSFAHGDTIKVSRIAPAALSDSRRGHHVDHTWWWYGELCDAHRSKGWFPASFAIKA</sequence>
<feature type="region of interest" description="Disordered" evidence="5">
    <location>
        <begin position="30"/>
        <end position="260"/>
    </location>
</feature>
<dbReference type="Gene3D" id="2.30.30.40">
    <property type="entry name" value="SH3 Domains"/>
    <property type="match status" value="1"/>
</dbReference>
<evidence type="ECO:0000259" key="6">
    <source>
        <dbReference type="PROSITE" id="PS50002"/>
    </source>
</evidence>
<feature type="region of interest" description="Disordered" evidence="5">
    <location>
        <begin position="929"/>
        <end position="965"/>
    </location>
</feature>
<feature type="compositionally biased region" description="Polar residues" evidence="5">
    <location>
        <begin position="1692"/>
        <end position="1709"/>
    </location>
</feature>
<dbReference type="PANTHER" id="PTHR46006">
    <property type="entry name" value="RHO GUANINE NUCLEOTIDE EXCHANGE FACTOR AT 64C, ISOFORM A"/>
    <property type="match status" value="1"/>
</dbReference>
<keyword evidence="2 4" id="KW-0728">SH3 domain</keyword>
<feature type="compositionally biased region" description="Low complexity" evidence="5">
    <location>
        <begin position="929"/>
        <end position="942"/>
    </location>
</feature>
<feature type="compositionally biased region" description="Polar residues" evidence="5">
    <location>
        <begin position="608"/>
        <end position="620"/>
    </location>
</feature>
<dbReference type="InterPro" id="IPR036028">
    <property type="entry name" value="SH3-like_dom_sf"/>
</dbReference>
<feature type="compositionally biased region" description="Polar residues" evidence="5">
    <location>
        <begin position="1738"/>
        <end position="1752"/>
    </location>
</feature>
<evidence type="ECO:0000256" key="1">
    <source>
        <dbReference type="ARBA" id="ARBA00004496"/>
    </source>
</evidence>
<feature type="compositionally biased region" description="Basic residues" evidence="5">
    <location>
        <begin position="944"/>
        <end position="956"/>
    </location>
</feature>
<accession>A0A9W8B3V0</accession>
<dbReference type="PROSITE" id="PS50010">
    <property type="entry name" value="DH_2"/>
    <property type="match status" value="1"/>
</dbReference>
<dbReference type="PROSITE" id="PS50002">
    <property type="entry name" value="SH3"/>
    <property type="match status" value="1"/>
</dbReference>
<dbReference type="CDD" id="cd00174">
    <property type="entry name" value="SH3"/>
    <property type="match status" value="1"/>
</dbReference>
<dbReference type="SMART" id="SM00325">
    <property type="entry name" value="RhoGEF"/>
    <property type="match status" value="1"/>
</dbReference>
<comment type="subcellular location">
    <subcellularLocation>
        <location evidence="1">Cytoplasm</location>
    </subcellularLocation>
</comment>
<protein>
    <recommendedName>
        <fullName evidence="10">DH domain-containing protein</fullName>
    </recommendedName>
</protein>
<feature type="compositionally biased region" description="Low complexity" evidence="5">
    <location>
        <begin position="1038"/>
        <end position="1049"/>
    </location>
</feature>
<name>A0A9W8B3V0_9FUNG</name>
<dbReference type="SUPFAM" id="SSF103657">
    <property type="entry name" value="BAR/IMD domain-like"/>
    <property type="match status" value="1"/>
</dbReference>
<dbReference type="Gene3D" id="1.20.1270.60">
    <property type="entry name" value="Arfaptin homology (AH) domain/BAR domain"/>
    <property type="match status" value="1"/>
</dbReference>
<dbReference type="GO" id="GO:0005085">
    <property type="term" value="F:guanyl-nucleotide exchange factor activity"/>
    <property type="evidence" value="ECO:0007669"/>
    <property type="project" value="InterPro"/>
</dbReference>
<dbReference type="InterPro" id="IPR027267">
    <property type="entry name" value="AH/BAR_dom_sf"/>
</dbReference>
<feature type="domain" description="SH3" evidence="6">
    <location>
        <begin position="1907"/>
        <end position="1981"/>
    </location>
</feature>
<dbReference type="OrthoDB" id="10256089at2759"/>
<feature type="domain" description="DH" evidence="7">
    <location>
        <begin position="421"/>
        <end position="848"/>
    </location>
</feature>
<feature type="compositionally biased region" description="Polar residues" evidence="5">
    <location>
        <begin position="1850"/>
        <end position="1861"/>
    </location>
</feature>